<dbReference type="OMA" id="RWITDAS"/>
<dbReference type="Gene3D" id="3.80.10.10">
    <property type="entry name" value="Ribonuclease Inhibitor"/>
    <property type="match status" value="2"/>
</dbReference>
<dbReference type="OrthoDB" id="10254930at2759"/>
<dbReference type="GO" id="GO:0019005">
    <property type="term" value="C:SCF ubiquitin ligase complex"/>
    <property type="evidence" value="ECO:0007669"/>
    <property type="project" value="TreeGrafter"/>
</dbReference>
<evidence type="ECO:0000256" key="1">
    <source>
        <dbReference type="SAM" id="MobiDB-lite"/>
    </source>
</evidence>
<dbReference type="GO" id="GO:0031146">
    <property type="term" value="P:SCF-dependent proteasomal ubiquitin-dependent protein catabolic process"/>
    <property type="evidence" value="ECO:0007669"/>
    <property type="project" value="TreeGrafter"/>
</dbReference>
<protein>
    <submittedName>
        <fullName evidence="2">Uncharacterized protein</fullName>
    </submittedName>
</protein>
<comment type="caution">
    <text evidence="2">The sequence shown here is derived from an EMBL/GenBank/DDBJ whole genome shotgun (WGS) entry which is preliminary data.</text>
</comment>
<gene>
    <name evidence="2" type="ORF">KFE25_008562</name>
</gene>
<accession>A0A8J5XJ78</accession>
<name>A0A8J5XJ78_DIALT</name>
<evidence type="ECO:0000313" key="2">
    <source>
        <dbReference type="EMBL" id="KAG8470141.1"/>
    </source>
</evidence>
<dbReference type="PANTHER" id="PTHR13318">
    <property type="entry name" value="PARTNER OF PAIRED, ISOFORM B-RELATED"/>
    <property type="match status" value="1"/>
</dbReference>
<dbReference type="InterPro" id="IPR032675">
    <property type="entry name" value="LRR_dom_sf"/>
</dbReference>
<dbReference type="SUPFAM" id="SSF52047">
    <property type="entry name" value="RNI-like"/>
    <property type="match status" value="1"/>
</dbReference>
<dbReference type="Proteomes" id="UP000751190">
    <property type="component" value="Unassembled WGS sequence"/>
</dbReference>
<sequence>MAQAERPVPSSRAGEDLELGKPTHRHRAPDGGESRRVATLRALSIRAVTSAWHAGVDLERVPGALAFVIYERLRARAGPDGKERPPTCAELYPFVKYKWQVDRIDLSDCRDWLGEQCLSALCYVPSLRHVTLIGSLRVGDGGMAFLRAQCALCELDVSWCSRLTDGAIQYFGHLAGTLRSLNLTGTAITDAALTSVIHLTRLQRLGIGSTAVTDLGIEYLTYYSRYPAAGQQQGVPELEWLSLASTSVTDAGLLKLCAIQGGVVLKKLRLLVLSSTHALSGKAVNEVRLKYKFIAPLPNTPRTLASTNRDAMLGEAWLTRIAPADDRRATASRLVDARPVEASWVDDGLKHYMHRFAQEVTTPDAGLKRQRLSAA</sequence>
<reference evidence="2" key="1">
    <citation type="submission" date="2021-05" db="EMBL/GenBank/DDBJ databases">
        <title>The genome of the haptophyte Pavlova lutheri (Diacronema luteri, Pavlovales) - a model for lipid biosynthesis in eukaryotic algae.</title>
        <authorList>
            <person name="Hulatt C.J."/>
            <person name="Posewitz M.C."/>
        </authorList>
    </citation>
    <scope>NUCLEOTIDE SEQUENCE</scope>
    <source>
        <strain evidence="2">NIVA-4/92</strain>
    </source>
</reference>
<feature type="region of interest" description="Disordered" evidence="1">
    <location>
        <begin position="1"/>
        <end position="34"/>
    </location>
</feature>
<evidence type="ECO:0000313" key="3">
    <source>
        <dbReference type="Proteomes" id="UP000751190"/>
    </source>
</evidence>
<dbReference type="EMBL" id="JAGTXO010000001">
    <property type="protein sequence ID" value="KAG8470141.1"/>
    <property type="molecule type" value="Genomic_DNA"/>
</dbReference>
<dbReference type="AlphaFoldDB" id="A0A8J5XJ78"/>
<proteinExistence type="predicted"/>
<keyword evidence="3" id="KW-1185">Reference proteome</keyword>
<organism evidence="2 3">
    <name type="scientific">Diacronema lutheri</name>
    <name type="common">Unicellular marine alga</name>
    <name type="synonym">Monochrysis lutheri</name>
    <dbReference type="NCBI Taxonomy" id="2081491"/>
    <lineage>
        <taxon>Eukaryota</taxon>
        <taxon>Haptista</taxon>
        <taxon>Haptophyta</taxon>
        <taxon>Pavlovophyceae</taxon>
        <taxon>Pavlovales</taxon>
        <taxon>Pavlovaceae</taxon>
        <taxon>Diacronema</taxon>
    </lineage>
</organism>